<dbReference type="RefSeq" id="WP_196988008.1">
    <property type="nucleotide sequence ID" value="NZ_JADWYS010000001.1"/>
</dbReference>
<dbReference type="InterPro" id="IPR042258">
    <property type="entry name" value="DGOK_N"/>
</dbReference>
<accession>A0A931MJ02</accession>
<dbReference type="CDD" id="cd24012">
    <property type="entry name" value="ASKHA_NBD_KDGal-kinase"/>
    <property type="match status" value="1"/>
</dbReference>
<organism evidence="1 2">
    <name type="scientific">Caenimonas aquaedulcis</name>
    <dbReference type="NCBI Taxonomy" id="2793270"/>
    <lineage>
        <taxon>Bacteria</taxon>
        <taxon>Pseudomonadati</taxon>
        <taxon>Pseudomonadota</taxon>
        <taxon>Betaproteobacteria</taxon>
        <taxon>Burkholderiales</taxon>
        <taxon>Comamonadaceae</taxon>
        <taxon>Caenimonas</taxon>
    </lineage>
</organism>
<dbReference type="InterPro" id="IPR007729">
    <property type="entry name" value="DGOK"/>
</dbReference>
<dbReference type="Proteomes" id="UP000651050">
    <property type="component" value="Unassembled WGS sequence"/>
</dbReference>
<dbReference type="Gene3D" id="3.30.420.300">
    <property type="entry name" value="2-keto-3-deoxy-galactonokinase, substrate binding domain"/>
    <property type="match status" value="1"/>
</dbReference>
<sequence length="297" mass="31667">MNALIALDWGTTSLRAALLDAQGRVAEERSAPRGILGVPAGGFPAVFEEITAGWPRGAGTLALVSGMAGSRQGWLEAPYCPCPAGFAQVASRLAWIEPGRIAIVPGMSCESDGVPDVMRGEETQVFGAMAAMGVQGGTFVLPGTHSKWVRVSQGRIEHFQTFMTGEFYALLRQHSILSRTLPDADGEPDAPAFERGVRHALSQGSLLHTAFSVRALALFERMPPAQMPSYLSGLVIGEELRTQHRPGGTEPVCLIGSEPLVKRYRGALGILGIPTRAAPPDSTWRGLWAIASTWQPS</sequence>
<reference evidence="1" key="1">
    <citation type="submission" date="2020-11" db="EMBL/GenBank/DDBJ databases">
        <title>Bacterial whole genome sequence for Caenimonas sp. DR4.4.</title>
        <authorList>
            <person name="Le V."/>
            <person name="Ko S.-R."/>
            <person name="Ahn C.-Y."/>
            <person name="Oh H.-M."/>
        </authorList>
    </citation>
    <scope>NUCLEOTIDE SEQUENCE</scope>
    <source>
        <strain evidence="1">DR4.4</strain>
    </source>
</reference>
<dbReference type="GO" id="GO:0008671">
    <property type="term" value="F:2-dehydro-3-deoxygalactonokinase activity"/>
    <property type="evidence" value="ECO:0007669"/>
    <property type="project" value="InterPro"/>
</dbReference>
<dbReference type="AlphaFoldDB" id="A0A931MJ02"/>
<dbReference type="Pfam" id="PF05035">
    <property type="entry name" value="DGOK"/>
    <property type="match status" value="1"/>
</dbReference>
<protein>
    <submittedName>
        <fullName evidence="1">2-dehydro-3-deoxygalactonokinase</fullName>
    </submittedName>
</protein>
<evidence type="ECO:0000313" key="2">
    <source>
        <dbReference type="Proteomes" id="UP000651050"/>
    </source>
</evidence>
<gene>
    <name evidence="1" type="ORF">I5803_19665</name>
</gene>
<evidence type="ECO:0000313" key="1">
    <source>
        <dbReference type="EMBL" id="MBG9390258.1"/>
    </source>
</evidence>
<proteinExistence type="predicted"/>
<dbReference type="GO" id="GO:0034194">
    <property type="term" value="P:D-galactonate catabolic process"/>
    <property type="evidence" value="ECO:0007669"/>
    <property type="project" value="InterPro"/>
</dbReference>
<dbReference type="Gene3D" id="3.30.420.310">
    <property type="entry name" value="2-keto-3-deoxy-galactonokinase, C-terminal domain"/>
    <property type="match status" value="1"/>
</dbReference>
<comment type="caution">
    <text evidence="1">The sequence shown here is derived from an EMBL/GenBank/DDBJ whole genome shotgun (WGS) entry which is preliminary data.</text>
</comment>
<dbReference type="InterPro" id="IPR042257">
    <property type="entry name" value="DGOK_C"/>
</dbReference>
<name>A0A931MJ02_9BURK</name>
<keyword evidence="2" id="KW-1185">Reference proteome</keyword>
<dbReference type="EMBL" id="JADWYS010000001">
    <property type="protein sequence ID" value="MBG9390258.1"/>
    <property type="molecule type" value="Genomic_DNA"/>
</dbReference>